<feature type="domain" description="F-box" evidence="1">
    <location>
        <begin position="7"/>
        <end position="50"/>
    </location>
</feature>
<name>A0A5J9W1I1_9POAL</name>
<dbReference type="Gramene" id="TVU41811">
    <property type="protein sequence ID" value="TVU41811"/>
    <property type="gene ID" value="EJB05_15363"/>
</dbReference>
<evidence type="ECO:0000313" key="2">
    <source>
        <dbReference type="EMBL" id="TVU41811.1"/>
    </source>
</evidence>
<dbReference type="EMBL" id="RWGY01000007">
    <property type="protein sequence ID" value="TVU41811.1"/>
    <property type="molecule type" value="Genomic_DNA"/>
</dbReference>
<dbReference type="Pfam" id="PF12937">
    <property type="entry name" value="F-box-like"/>
    <property type="match status" value="1"/>
</dbReference>
<feature type="non-terminal residue" evidence="2">
    <location>
        <position position="1"/>
    </location>
</feature>
<dbReference type="Proteomes" id="UP000324897">
    <property type="component" value="Chromosome 4"/>
</dbReference>
<dbReference type="Pfam" id="PF23635">
    <property type="entry name" value="Beta-prop_AT5G49610-like"/>
    <property type="match status" value="1"/>
</dbReference>
<proteinExistence type="predicted"/>
<dbReference type="InterPro" id="IPR011043">
    <property type="entry name" value="Gal_Oxase/kelch_b-propeller"/>
</dbReference>
<organism evidence="2 3">
    <name type="scientific">Eragrostis curvula</name>
    <name type="common">weeping love grass</name>
    <dbReference type="NCBI Taxonomy" id="38414"/>
    <lineage>
        <taxon>Eukaryota</taxon>
        <taxon>Viridiplantae</taxon>
        <taxon>Streptophyta</taxon>
        <taxon>Embryophyta</taxon>
        <taxon>Tracheophyta</taxon>
        <taxon>Spermatophyta</taxon>
        <taxon>Magnoliopsida</taxon>
        <taxon>Liliopsida</taxon>
        <taxon>Poales</taxon>
        <taxon>Poaceae</taxon>
        <taxon>PACMAD clade</taxon>
        <taxon>Chloridoideae</taxon>
        <taxon>Eragrostideae</taxon>
        <taxon>Eragrostidinae</taxon>
        <taxon>Eragrostis</taxon>
    </lineage>
</organism>
<dbReference type="InterPro" id="IPR036047">
    <property type="entry name" value="F-box-like_dom_sf"/>
</dbReference>
<accession>A0A5J9W1I1</accession>
<evidence type="ECO:0000313" key="3">
    <source>
        <dbReference type="Proteomes" id="UP000324897"/>
    </source>
</evidence>
<keyword evidence="3" id="KW-1185">Reference proteome</keyword>
<dbReference type="SMART" id="SM00256">
    <property type="entry name" value="FBOX"/>
    <property type="match status" value="1"/>
</dbReference>
<dbReference type="InterPro" id="IPR001810">
    <property type="entry name" value="F-box_dom"/>
</dbReference>
<dbReference type="InterPro" id="IPR056594">
    <property type="entry name" value="AT5G49610-like_b-prop"/>
</dbReference>
<evidence type="ECO:0000259" key="1">
    <source>
        <dbReference type="SMART" id="SM00256"/>
    </source>
</evidence>
<dbReference type="OrthoDB" id="690324at2759"/>
<dbReference type="SUPFAM" id="SSF50965">
    <property type="entry name" value="Galactose oxidase, central domain"/>
    <property type="match status" value="1"/>
</dbReference>
<sequence length="349" mass="38536">MPPPPELPEELVGEILLHLPPEEPANLLRASLVCKSWCGLLSDPVFRRRYCRYHRTPPLLGFVHDEVDEPRFVSTVASPCSPPALDCDSWWALDCRHGRVLIHSFKPSELVVWDPLTREQQHLPLPPYPHIDFTGAVLCAVADCDHLDCHGSPFLVVFVGMEGVGPTWASIYSSETGAWSATTSSIELDMGLDAWPSLRIGDSLYFMVDQGMSILRYDLAGGAFSTIDVPAEYEESMGTFVMVEDGRLGFVGVEDRSLHLWSWQEAGVDGSAGWKQRRVIELTTTTLPISDKPDSIGVVGFVEGADVVFLSIDVVIFALKINSGRVVKVGDKGKYFSIIPYSSFWLPGV</sequence>
<dbReference type="SUPFAM" id="SSF81383">
    <property type="entry name" value="F-box domain"/>
    <property type="match status" value="1"/>
</dbReference>
<dbReference type="AlphaFoldDB" id="A0A5J9W1I1"/>
<reference evidence="2 3" key="1">
    <citation type="journal article" date="2019" name="Sci. Rep.">
        <title>A high-quality genome of Eragrostis curvula grass provides insights into Poaceae evolution and supports new strategies to enhance forage quality.</title>
        <authorList>
            <person name="Carballo J."/>
            <person name="Santos B.A.C.M."/>
            <person name="Zappacosta D."/>
            <person name="Garbus I."/>
            <person name="Selva J.P."/>
            <person name="Gallo C.A."/>
            <person name="Diaz A."/>
            <person name="Albertini E."/>
            <person name="Caccamo M."/>
            <person name="Echenique V."/>
        </authorList>
    </citation>
    <scope>NUCLEOTIDE SEQUENCE [LARGE SCALE GENOMIC DNA]</scope>
    <source>
        <strain evidence="3">cv. Victoria</strain>
        <tissue evidence="2">Leaf</tissue>
    </source>
</reference>
<dbReference type="Gene3D" id="1.20.1280.50">
    <property type="match status" value="1"/>
</dbReference>
<dbReference type="PANTHER" id="PTHR32133:SF408">
    <property type="entry name" value="OS07G0120400 PROTEIN"/>
    <property type="match status" value="1"/>
</dbReference>
<gene>
    <name evidence="2" type="ORF">EJB05_15363</name>
</gene>
<dbReference type="PANTHER" id="PTHR32133">
    <property type="entry name" value="OS07G0120400 PROTEIN"/>
    <property type="match status" value="1"/>
</dbReference>
<comment type="caution">
    <text evidence="2">The sequence shown here is derived from an EMBL/GenBank/DDBJ whole genome shotgun (WGS) entry which is preliminary data.</text>
</comment>
<protein>
    <recommendedName>
        <fullName evidence="1">F-box domain-containing protein</fullName>
    </recommendedName>
</protein>